<keyword evidence="2" id="KW-1185">Reference proteome</keyword>
<accession>A0A365U564</accession>
<organism evidence="1 2">
    <name type="scientific">Rhodosalinus halophilus</name>
    <dbReference type="NCBI Taxonomy" id="2259333"/>
    <lineage>
        <taxon>Bacteria</taxon>
        <taxon>Pseudomonadati</taxon>
        <taxon>Pseudomonadota</taxon>
        <taxon>Alphaproteobacteria</taxon>
        <taxon>Rhodobacterales</taxon>
        <taxon>Paracoccaceae</taxon>
        <taxon>Rhodosalinus</taxon>
    </lineage>
</organism>
<protein>
    <submittedName>
        <fullName evidence="1">Uncharacterized protein</fullName>
    </submittedName>
</protein>
<gene>
    <name evidence="1" type="ORF">DRV85_15540</name>
</gene>
<dbReference type="AlphaFoldDB" id="A0A365U564"/>
<comment type="caution">
    <text evidence="1">The sequence shown here is derived from an EMBL/GenBank/DDBJ whole genome shotgun (WGS) entry which is preliminary data.</text>
</comment>
<name>A0A365U564_9RHOB</name>
<proteinExistence type="predicted"/>
<sequence length="89" mass="10255">MPEQYADEIELANPWQISPRILKQSGWQGEPPIIKRPNSISAALITPAERRAELCTFLALALVRSRIRDNNRSQCRGHRFYVRESQNPP</sequence>
<dbReference type="EMBL" id="QNTQ01000016">
    <property type="protein sequence ID" value="RBI83472.1"/>
    <property type="molecule type" value="Genomic_DNA"/>
</dbReference>
<reference evidence="1 2" key="1">
    <citation type="submission" date="2018-07" db="EMBL/GenBank/DDBJ databases">
        <title>Rhodosalinus sp. strain E84T genomic sequence and assembly.</title>
        <authorList>
            <person name="Liu Z.-W."/>
            <person name="Lu D.-C."/>
        </authorList>
    </citation>
    <scope>NUCLEOTIDE SEQUENCE [LARGE SCALE GENOMIC DNA]</scope>
    <source>
        <strain evidence="1 2">E84</strain>
    </source>
</reference>
<evidence type="ECO:0000313" key="2">
    <source>
        <dbReference type="Proteomes" id="UP000253370"/>
    </source>
</evidence>
<evidence type="ECO:0000313" key="1">
    <source>
        <dbReference type="EMBL" id="RBI83472.1"/>
    </source>
</evidence>
<dbReference type="Proteomes" id="UP000253370">
    <property type="component" value="Unassembled WGS sequence"/>
</dbReference>